<dbReference type="Gene3D" id="2.130.10.10">
    <property type="entry name" value="YVTN repeat-like/Quinoprotein amine dehydrogenase"/>
    <property type="match status" value="2"/>
</dbReference>
<dbReference type="Pfam" id="PF07495">
    <property type="entry name" value="Y_Y_Y"/>
    <property type="match status" value="1"/>
</dbReference>
<evidence type="ECO:0000313" key="4">
    <source>
        <dbReference type="EMBL" id="RDB06229.1"/>
    </source>
</evidence>
<feature type="transmembrane region" description="Helical" evidence="1">
    <location>
        <begin position="817"/>
        <end position="835"/>
    </location>
</feature>
<reference evidence="4 5" key="1">
    <citation type="submission" date="2018-07" db="EMBL/GenBank/DDBJ databases">
        <title>Genome analysis of Runella aurantiaca.</title>
        <authorList>
            <person name="Yang X."/>
        </authorList>
    </citation>
    <scope>NUCLEOTIDE SEQUENCE [LARGE SCALE GENOMIC DNA]</scope>
    <source>
        <strain evidence="4 5">YX9</strain>
    </source>
</reference>
<dbReference type="InterPro" id="IPR011123">
    <property type="entry name" value="Y_Y_Y"/>
</dbReference>
<dbReference type="Proteomes" id="UP000253141">
    <property type="component" value="Unassembled WGS sequence"/>
</dbReference>
<dbReference type="InterPro" id="IPR015943">
    <property type="entry name" value="WD40/YVTN_repeat-like_dom_sf"/>
</dbReference>
<dbReference type="Gene3D" id="2.60.40.10">
    <property type="entry name" value="Immunoglobulins"/>
    <property type="match status" value="1"/>
</dbReference>
<sequence length="1077" mass="124721">MSILWSWAAYAQQVEIIRLSPERVITNEPYLRFDPFVVENDIVKKAYSKEMRVQDHQGYLWFVADNQSLIRYDGHYAQTFDSTRYFHISMTSNRVVWSMNDGGMAIFDTITEKFKRYPSPLIKNYAFWGEASNAAGKIYILFPATDNNIRSPFFEFDTKTNRFTHIKLPPVINGYTNRYEPDTAALALIKPMAVDALGRVWGQVAHASDTNHGKSFLGYYDPALHKLVWYNLAGNYNPEVGGRKEMHQELSINSIVSEANARYIWLGGWFHLGLLRFDTHTLRWKQYYLPTLKANQVFTIKPFQKDKLIIYTDNGLKVFDKQTEIIHEYPHVPDDPFSPPSNINSFFLGRGNTVWFGKHIAIGDAAVSYLSPDIQVLRGAPPKIRKERFRIFCQYQDHLYFTYQTPQGFVLASYNEQTGQLTELLQQPASSKPEQHINMALADSIHQVIWFVGKVDGGSIWQWDLRRKRMLKVQDPIQNSSLRTDQLYDIMSIAQDKDGNVWIPITQTTSTTQGSLVKYDTRRKTFVNMVSIQPLVEKRRLRSVMVDSRGMIWLGSWDDNLIRWFDPTTNKLTIKDDINKTTVETNIAINKMVEDPKRGVVWIAATMHGLWKYTPRTNQWQKMPLDKNDVIVNIQITNDGTLWMKSDNALIRYNPDTGETKYLGAEYDLKMFSYGTFIKGKGDELFFDRFRFYPHEIKDVTLKPHVVFSFIKVFNHNLVLPKNLNSVAEITLRHDQSFFTVGFSALSYIQHQKNQYAYRLVNFSNDWILCGNTPLAAFTNVPPGEYELQIKGANYDGVWSEVRSLTIIITPPFWQTWWFRGGALALALTVVYIIYRYRLEQQTLKSRLQAEEALRKQREAEYQQRIAQTEISALRAQMNPHFIFNCLNSIQYYTAQNEADKASEYLTKFSRLIRLVLENSRSEKVTLTNELETLRLYIDMEAMRFQQKVRYEINVAPDVDTDTIQIPPLLVQPFVENAIWHGLMHKETGGQVIIEVTQPQENVLRIAITDDGVGREKAAEYKSKSATKHKSFGMKVTTERIELINQLYQTNTSVKINDLKDDWGIAVGTEVVVKIPI</sequence>
<keyword evidence="1" id="KW-0472">Membrane</keyword>
<dbReference type="PANTHER" id="PTHR34220:SF7">
    <property type="entry name" value="SENSOR HISTIDINE KINASE YPDA"/>
    <property type="match status" value="1"/>
</dbReference>
<name>A0A369I8Z6_9BACT</name>
<dbReference type="EMBL" id="QPIW01000006">
    <property type="protein sequence ID" value="RDB06229.1"/>
    <property type="molecule type" value="Genomic_DNA"/>
</dbReference>
<dbReference type="SUPFAM" id="SSF63829">
    <property type="entry name" value="Calcium-dependent phosphotriesterase"/>
    <property type="match status" value="1"/>
</dbReference>
<keyword evidence="1" id="KW-1133">Transmembrane helix</keyword>
<keyword evidence="5" id="KW-1185">Reference proteome</keyword>
<dbReference type="PANTHER" id="PTHR34220">
    <property type="entry name" value="SENSOR HISTIDINE KINASE YPDA"/>
    <property type="match status" value="1"/>
</dbReference>
<gene>
    <name evidence="4" type="ORF">DVG78_10400</name>
</gene>
<accession>A0A369I8Z6</accession>
<dbReference type="InterPro" id="IPR011047">
    <property type="entry name" value="Quinoprotein_ADH-like_sf"/>
</dbReference>
<protein>
    <recommendedName>
        <fullName evidence="6">Signal transduction histidine kinase internal region domain-containing protein</fullName>
    </recommendedName>
</protein>
<evidence type="ECO:0000313" key="5">
    <source>
        <dbReference type="Proteomes" id="UP000253141"/>
    </source>
</evidence>
<dbReference type="AlphaFoldDB" id="A0A369I8Z6"/>
<evidence type="ECO:0008006" key="6">
    <source>
        <dbReference type="Google" id="ProtNLM"/>
    </source>
</evidence>
<proteinExistence type="predicted"/>
<comment type="caution">
    <text evidence="4">The sequence shown here is derived from an EMBL/GenBank/DDBJ whole genome shotgun (WGS) entry which is preliminary data.</text>
</comment>
<evidence type="ECO:0000259" key="2">
    <source>
        <dbReference type="Pfam" id="PF06580"/>
    </source>
</evidence>
<dbReference type="InterPro" id="IPR050640">
    <property type="entry name" value="Bact_2-comp_sensor_kinase"/>
</dbReference>
<organism evidence="4 5">
    <name type="scientific">Runella aurantiaca</name>
    <dbReference type="NCBI Taxonomy" id="2282308"/>
    <lineage>
        <taxon>Bacteria</taxon>
        <taxon>Pseudomonadati</taxon>
        <taxon>Bacteroidota</taxon>
        <taxon>Cytophagia</taxon>
        <taxon>Cytophagales</taxon>
        <taxon>Spirosomataceae</taxon>
        <taxon>Runella</taxon>
    </lineage>
</organism>
<dbReference type="GO" id="GO:0000155">
    <property type="term" value="F:phosphorelay sensor kinase activity"/>
    <property type="evidence" value="ECO:0007669"/>
    <property type="project" value="InterPro"/>
</dbReference>
<dbReference type="Gene3D" id="3.30.565.10">
    <property type="entry name" value="Histidine kinase-like ATPase, C-terminal domain"/>
    <property type="match status" value="1"/>
</dbReference>
<keyword evidence="1" id="KW-0812">Transmembrane</keyword>
<evidence type="ECO:0000256" key="1">
    <source>
        <dbReference type="SAM" id="Phobius"/>
    </source>
</evidence>
<feature type="domain" description="Two component regulator three Y" evidence="3">
    <location>
        <begin position="750"/>
        <end position="809"/>
    </location>
</feature>
<dbReference type="InterPro" id="IPR036890">
    <property type="entry name" value="HATPase_C_sf"/>
</dbReference>
<feature type="domain" description="Signal transduction histidine kinase internal region" evidence="2">
    <location>
        <begin position="870"/>
        <end position="948"/>
    </location>
</feature>
<evidence type="ECO:0000259" key="3">
    <source>
        <dbReference type="Pfam" id="PF07495"/>
    </source>
</evidence>
<dbReference type="Pfam" id="PF06580">
    <property type="entry name" value="His_kinase"/>
    <property type="match status" value="1"/>
</dbReference>
<dbReference type="InterPro" id="IPR010559">
    <property type="entry name" value="Sig_transdc_His_kin_internal"/>
</dbReference>
<dbReference type="SUPFAM" id="SSF55874">
    <property type="entry name" value="ATPase domain of HSP90 chaperone/DNA topoisomerase II/histidine kinase"/>
    <property type="match status" value="1"/>
</dbReference>
<dbReference type="SUPFAM" id="SSF50998">
    <property type="entry name" value="Quinoprotein alcohol dehydrogenase-like"/>
    <property type="match status" value="1"/>
</dbReference>
<dbReference type="InterPro" id="IPR013783">
    <property type="entry name" value="Ig-like_fold"/>
</dbReference>
<dbReference type="GO" id="GO:0016020">
    <property type="term" value="C:membrane"/>
    <property type="evidence" value="ECO:0007669"/>
    <property type="project" value="InterPro"/>
</dbReference>